<reference evidence="1" key="1">
    <citation type="submission" date="2020-12" db="EMBL/GenBank/DDBJ databases">
        <title>WGS assembly of Carya illinoinensis cv. Pawnee.</title>
        <authorList>
            <person name="Platts A."/>
            <person name="Shu S."/>
            <person name="Wright S."/>
            <person name="Barry K."/>
            <person name="Edger P."/>
            <person name="Pires J.C."/>
            <person name="Schmutz J."/>
        </authorList>
    </citation>
    <scope>NUCLEOTIDE SEQUENCE</scope>
    <source>
        <tissue evidence="1">Leaf</tissue>
    </source>
</reference>
<evidence type="ECO:0000313" key="1">
    <source>
        <dbReference type="EMBL" id="KAG6630944.1"/>
    </source>
</evidence>
<dbReference type="Proteomes" id="UP000811609">
    <property type="component" value="Chromosome 13"/>
</dbReference>
<organism evidence="1 2">
    <name type="scientific">Carya illinoinensis</name>
    <name type="common">Pecan</name>
    <dbReference type="NCBI Taxonomy" id="32201"/>
    <lineage>
        <taxon>Eukaryota</taxon>
        <taxon>Viridiplantae</taxon>
        <taxon>Streptophyta</taxon>
        <taxon>Embryophyta</taxon>
        <taxon>Tracheophyta</taxon>
        <taxon>Spermatophyta</taxon>
        <taxon>Magnoliopsida</taxon>
        <taxon>eudicotyledons</taxon>
        <taxon>Gunneridae</taxon>
        <taxon>Pentapetalae</taxon>
        <taxon>rosids</taxon>
        <taxon>fabids</taxon>
        <taxon>Fagales</taxon>
        <taxon>Juglandaceae</taxon>
        <taxon>Carya</taxon>
    </lineage>
</organism>
<dbReference type="EMBL" id="CM031821">
    <property type="protein sequence ID" value="KAG6630944.1"/>
    <property type="molecule type" value="Genomic_DNA"/>
</dbReference>
<gene>
    <name evidence="1" type="ORF">CIPAW_13G056400</name>
</gene>
<dbReference type="AlphaFoldDB" id="A0A8T1NP34"/>
<evidence type="ECO:0000313" key="2">
    <source>
        <dbReference type="Proteomes" id="UP000811609"/>
    </source>
</evidence>
<keyword evidence="2" id="KW-1185">Reference proteome</keyword>
<protein>
    <submittedName>
        <fullName evidence="1">Uncharacterized protein</fullName>
    </submittedName>
</protein>
<accession>A0A8T1NP34</accession>
<name>A0A8T1NP34_CARIL</name>
<sequence>MAKNLDSLFRRFWWEFKDNGKKKFTPKSLKAICLPKSMGGLGLKRMVSFNYALVTKYAWFLLNDSTSLWKDVISKRYLKSKTFLEVLPKSSDSCFWKSLLKQRDFLRSSIYFQINNEISTKVWTDP</sequence>
<comment type="caution">
    <text evidence="1">The sequence shown here is derived from an EMBL/GenBank/DDBJ whole genome shotgun (WGS) entry which is preliminary data.</text>
</comment>
<proteinExistence type="predicted"/>